<feature type="compositionally biased region" description="Polar residues" evidence="4">
    <location>
        <begin position="22"/>
        <end position="38"/>
    </location>
</feature>
<evidence type="ECO:0000313" key="8">
    <source>
        <dbReference type="Proteomes" id="UP000199648"/>
    </source>
</evidence>
<evidence type="ECO:0000256" key="4">
    <source>
        <dbReference type="SAM" id="MobiDB-lite"/>
    </source>
</evidence>
<feature type="repeat" description="TPR" evidence="3">
    <location>
        <begin position="198"/>
        <end position="231"/>
    </location>
</feature>
<feature type="region of interest" description="Disordered" evidence="4">
    <location>
        <begin position="22"/>
        <end position="55"/>
    </location>
</feature>
<evidence type="ECO:0000259" key="6">
    <source>
        <dbReference type="Pfam" id="PF23914"/>
    </source>
</evidence>
<dbReference type="Pfam" id="PF23914">
    <property type="entry name" value="TPR_CcmH_CycH"/>
    <property type="match status" value="1"/>
</dbReference>
<feature type="repeat" description="TPR" evidence="3">
    <location>
        <begin position="232"/>
        <end position="265"/>
    </location>
</feature>
<dbReference type="Proteomes" id="UP000199648">
    <property type="component" value="Unassembled WGS sequence"/>
</dbReference>
<dbReference type="PROSITE" id="PS51257">
    <property type="entry name" value="PROKAR_LIPOPROTEIN"/>
    <property type="match status" value="1"/>
</dbReference>
<dbReference type="InterPro" id="IPR011990">
    <property type="entry name" value="TPR-like_helical_dom_sf"/>
</dbReference>
<dbReference type="Pfam" id="PF13432">
    <property type="entry name" value="TPR_16"/>
    <property type="match status" value="1"/>
</dbReference>
<feature type="chain" id="PRO_5011579760" evidence="5">
    <location>
        <begin position="23"/>
        <end position="583"/>
    </location>
</feature>
<feature type="signal peptide" evidence="5">
    <location>
        <begin position="1"/>
        <end position="22"/>
    </location>
</feature>
<dbReference type="STRING" id="415747.SAMN03097708_01539"/>
<keyword evidence="5" id="KW-0732">Signal</keyword>
<dbReference type="InterPro" id="IPR051685">
    <property type="entry name" value="Ycf3/AcsC/BcsC/TPR_MFPF"/>
</dbReference>
<proteinExistence type="predicted"/>
<accession>A0A1G5Q7R8</accession>
<dbReference type="Pfam" id="PF14559">
    <property type="entry name" value="TPR_19"/>
    <property type="match status" value="1"/>
</dbReference>
<organism evidence="7 8">
    <name type="scientific">Thiohalomonas denitrificans</name>
    <dbReference type="NCBI Taxonomy" id="415747"/>
    <lineage>
        <taxon>Bacteria</taxon>
        <taxon>Pseudomonadati</taxon>
        <taxon>Pseudomonadota</taxon>
        <taxon>Gammaproteobacteria</taxon>
        <taxon>Thiohalomonadales</taxon>
        <taxon>Thiohalomonadaceae</taxon>
        <taxon>Thiohalomonas</taxon>
    </lineage>
</organism>
<evidence type="ECO:0000256" key="2">
    <source>
        <dbReference type="ARBA" id="ARBA00022803"/>
    </source>
</evidence>
<name>A0A1G5Q7R8_9GAMM</name>
<dbReference type="SMART" id="SM00028">
    <property type="entry name" value="TPR"/>
    <property type="match status" value="9"/>
</dbReference>
<feature type="domain" description="Cytochrome c-type biogenesis protein H TPR" evidence="6">
    <location>
        <begin position="221"/>
        <end position="328"/>
    </location>
</feature>
<gene>
    <name evidence="7" type="ORF">SAMN03097708_01539</name>
</gene>
<feature type="repeat" description="TPR" evidence="3">
    <location>
        <begin position="300"/>
        <end position="333"/>
    </location>
</feature>
<feature type="repeat" description="TPR" evidence="3">
    <location>
        <begin position="504"/>
        <end position="537"/>
    </location>
</feature>
<dbReference type="RefSeq" id="WP_092994899.1">
    <property type="nucleotide sequence ID" value="NZ_FMWD01000004.1"/>
</dbReference>
<reference evidence="7 8" key="1">
    <citation type="submission" date="2016-10" db="EMBL/GenBank/DDBJ databases">
        <authorList>
            <person name="de Groot N.N."/>
        </authorList>
    </citation>
    <scope>NUCLEOTIDE SEQUENCE [LARGE SCALE GENOMIC DNA]</scope>
    <source>
        <strain evidence="7 8">HLD2</strain>
    </source>
</reference>
<dbReference type="PROSITE" id="PS50005">
    <property type="entry name" value="TPR"/>
    <property type="match status" value="4"/>
</dbReference>
<dbReference type="PANTHER" id="PTHR44943">
    <property type="entry name" value="CELLULOSE SYNTHASE OPERON PROTEIN C"/>
    <property type="match status" value="1"/>
</dbReference>
<keyword evidence="8" id="KW-1185">Reference proteome</keyword>
<evidence type="ECO:0000256" key="5">
    <source>
        <dbReference type="SAM" id="SignalP"/>
    </source>
</evidence>
<dbReference type="SUPFAM" id="SSF48452">
    <property type="entry name" value="TPR-like"/>
    <property type="match status" value="2"/>
</dbReference>
<dbReference type="InterPro" id="IPR056413">
    <property type="entry name" value="TPR_CcmH_CycH"/>
</dbReference>
<dbReference type="OrthoDB" id="9766710at2"/>
<keyword evidence="1" id="KW-0677">Repeat</keyword>
<dbReference type="EMBL" id="FMWD01000004">
    <property type="protein sequence ID" value="SCZ57904.1"/>
    <property type="molecule type" value="Genomic_DNA"/>
</dbReference>
<dbReference type="AlphaFoldDB" id="A0A1G5Q7R8"/>
<dbReference type="InterPro" id="IPR019734">
    <property type="entry name" value="TPR_rpt"/>
</dbReference>
<sequence length="583" mass="64875">MRKYLIVAIGGLLAGCSTLSQNAPETGEGQQPSTAVQQESAPESSPEPLPEPGATSRIEPRMLYQLLVAEFAGQRGDLGLSARSYLNTARSSRDPQVARRAVHVAVYGRDYERARDAAELWVELEPDSVEARQSLAALQIKAGQLDAAVEHLGVVLDSFGDDLTQGFSLVTSLLSREQNGKHALQVMQQLMQKYPGNMEALYAYAELAGKIGDNGEALKALDQILDANPERVEALILKANLLHRTRQPAEAVAAMQRAVELQPENSNLRLSYARLLVDAQRLEAARRQFRSLESELPDDPDIAHALGLLAIQAEDLDEAERYFRKLLESDQHKSQAALALGQIAESQDDPQQAIQWYNSVSGEAFMDARLRVALLIANEDGLDAAREYLHGLELGAPEQRLRRVMAEGMLLSDAQRHEEAMAVYSRGLESFEGNSDLLYARAMASERVDRIDLLEQDLKTILESEPDNTQALNALGYTLADRTDRYEEAKSYIERAYEQAPADPAIVDSMGWVLYRLGEHEEALNYLRRALSLQHDGEIAAHLGEVLWVTGQRDQAREIWDEALEYAPEHELLQNVIERFTSR</sequence>
<dbReference type="PANTHER" id="PTHR44943:SF10">
    <property type="match status" value="1"/>
</dbReference>
<evidence type="ECO:0000256" key="3">
    <source>
        <dbReference type="PROSITE-ProRule" id="PRU00339"/>
    </source>
</evidence>
<dbReference type="Gene3D" id="1.25.40.10">
    <property type="entry name" value="Tetratricopeptide repeat domain"/>
    <property type="match status" value="2"/>
</dbReference>
<protein>
    <submittedName>
        <fullName evidence="7">Flp pilus assembly protein TadD, contains TPR repeats</fullName>
    </submittedName>
</protein>
<keyword evidence="2 3" id="KW-0802">TPR repeat</keyword>
<evidence type="ECO:0000256" key="1">
    <source>
        <dbReference type="ARBA" id="ARBA00022737"/>
    </source>
</evidence>
<evidence type="ECO:0000313" key="7">
    <source>
        <dbReference type="EMBL" id="SCZ57904.1"/>
    </source>
</evidence>